<proteinExistence type="predicted"/>
<keyword evidence="3" id="KW-1185">Reference proteome</keyword>
<dbReference type="InterPro" id="IPR036770">
    <property type="entry name" value="Ankyrin_rpt-contain_sf"/>
</dbReference>
<dbReference type="EMBL" id="CABFNO020001547">
    <property type="protein sequence ID" value="CAG9998533.1"/>
    <property type="molecule type" value="Genomic_DNA"/>
</dbReference>
<dbReference type="Pfam" id="PF00023">
    <property type="entry name" value="Ank"/>
    <property type="match status" value="1"/>
</dbReference>
<dbReference type="SMART" id="SM00248">
    <property type="entry name" value="ANK"/>
    <property type="match status" value="1"/>
</dbReference>
<reference evidence="2 3" key="2">
    <citation type="submission" date="2021-10" db="EMBL/GenBank/DDBJ databases">
        <authorList>
            <person name="Piombo E."/>
        </authorList>
    </citation>
    <scope>NUCLEOTIDE SEQUENCE [LARGE SCALE GENOMIC DNA]</scope>
</reference>
<accession>A0A9N9UTF5</accession>
<sequence length="213" mass="23877">MAVKIHSMALTLRVFQAMESVPDVVESSGAYNGLLLLKNHHRLVNSLSKLQSEVCDEETENANTLKPLVAEMALLVHGLLNDEEILRSYGLSNLHRQGYLRTLQGASSLQSGIDRTIEAVKDADLYVDEYDLILENPELSACDEIYTRFRQDLLLDYCSEVCSLEAMFEEYSPPSCFDINKVHGGATPLIEAVRHGHRNVAKTLIDYQADIQH</sequence>
<comment type="caution">
    <text evidence="2">The sequence shown here is derived from an EMBL/GenBank/DDBJ whole genome shotgun (WGS) entry which is preliminary data.</text>
</comment>
<dbReference type="OrthoDB" id="3557889at2759"/>
<keyword evidence="1" id="KW-0040">ANK repeat</keyword>
<dbReference type="SUPFAM" id="SSF48403">
    <property type="entry name" value="Ankyrin repeat"/>
    <property type="match status" value="1"/>
</dbReference>
<dbReference type="PROSITE" id="PS50297">
    <property type="entry name" value="ANK_REP_REGION"/>
    <property type="match status" value="1"/>
</dbReference>
<evidence type="ECO:0000313" key="3">
    <source>
        <dbReference type="Proteomes" id="UP000754883"/>
    </source>
</evidence>
<dbReference type="AlphaFoldDB" id="A0A9N9UTF5"/>
<dbReference type="InterPro" id="IPR002110">
    <property type="entry name" value="Ankyrin_rpt"/>
</dbReference>
<name>A0A9N9UTF5_9HYPO</name>
<organism evidence="2 3">
    <name type="scientific">Clonostachys byssicola</name>
    <dbReference type="NCBI Taxonomy" id="160290"/>
    <lineage>
        <taxon>Eukaryota</taxon>
        <taxon>Fungi</taxon>
        <taxon>Dikarya</taxon>
        <taxon>Ascomycota</taxon>
        <taxon>Pezizomycotina</taxon>
        <taxon>Sordariomycetes</taxon>
        <taxon>Hypocreomycetidae</taxon>
        <taxon>Hypocreales</taxon>
        <taxon>Bionectriaceae</taxon>
        <taxon>Clonostachys</taxon>
    </lineage>
</organism>
<reference evidence="3" key="1">
    <citation type="submission" date="2019-06" db="EMBL/GenBank/DDBJ databases">
        <authorList>
            <person name="Broberg M."/>
        </authorList>
    </citation>
    <scope>NUCLEOTIDE SEQUENCE [LARGE SCALE GENOMIC DNA]</scope>
</reference>
<dbReference type="PROSITE" id="PS50088">
    <property type="entry name" value="ANK_REPEAT"/>
    <property type="match status" value="1"/>
</dbReference>
<feature type="repeat" description="ANK" evidence="1">
    <location>
        <begin position="184"/>
        <end position="213"/>
    </location>
</feature>
<gene>
    <name evidence="2" type="ORF">CBYS24578_00015253</name>
</gene>
<protein>
    <submittedName>
        <fullName evidence="2">Uncharacterized protein</fullName>
    </submittedName>
</protein>
<evidence type="ECO:0000256" key="1">
    <source>
        <dbReference type="PROSITE-ProRule" id="PRU00023"/>
    </source>
</evidence>
<evidence type="ECO:0000313" key="2">
    <source>
        <dbReference type="EMBL" id="CAG9998533.1"/>
    </source>
</evidence>
<dbReference type="Proteomes" id="UP000754883">
    <property type="component" value="Unassembled WGS sequence"/>
</dbReference>
<dbReference type="Gene3D" id="1.25.40.20">
    <property type="entry name" value="Ankyrin repeat-containing domain"/>
    <property type="match status" value="1"/>
</dbReference>